<name>A0A7X8TK08_9MICC</name>
<protein>
    <submittedName>
        <fullName evidence="3">DUF3043 domain-containing protein</fullName>
    </submittedName>
</protein>
<dbReference type="Proteomes" id="UP000523139">
    <property type="component" value="Unassembled WGS sequence"/>
</dbReference>
<accession>A0A7X8TK08</accession>
<feature type="compositionally biased region" description="Basic residues" evidence="1">
    <location>
        <begin position="57"/>
        <end position="72"/>
    </location>
</feature>
<dbReference type="RefSeq" id="WP_168887595.1">
    <property type="nucleotide sequence ID" value="NZ_JABAHY010000007.1"/>
</dbReference>
<feature type="region of interest" description="Disordered" evidence="1">
    <location>
        <begin position="1"/>
        <end position="75"/>
    </location>
</feature>
<dbReference type="Pfam" id="PF11241">
    <property type="entry name" value="DUF3043"/>
    <property type="match status" value="1"/>
</dbReference>
<keyword evidence="2" id="KW-1133">Transmembrane helix</keyword>
<feature type="transmembrane region" description="Helical" evidence="2">
    <location>
        <begin position="142"/>
        <end position="162"/>
    </location>
</feature>
<reference evidence="3 4" key="1">
    <citation type="submission" date="2020-04" db="EMBL/GenBank/DDBJ databases">
        <title>Nesterenkonia sp. nov., isolated from marine sediment.</title>
        <authorList>
            <person name="Zhang G."/>
        </authorList>
    </citation>
    <scope>NUCLEOTIDE SEQUENCE [LARGE SCALE GENOMIC DNA]</scope>
    <source>
        <strain evidence="3 4">MY13</strain>
    </source>
</reference>
<dbReference type="AlphaFoldDB" id="A0A7X8TK08"/>
<comment type="caution">
    <text evidence="3">The sequence shown here is derived from an EMBL/GenBank/DDBJ whole genome shotgun (WGS) entry which is preliminary data.</text>
</comment>
<evidence type="ECO:0000313" key="3">
    <source>
        <dbReference type="EMBL" id="NLS10113.1"/>
    </source>
</evidence>
<keyword evidence="2" id="KW-0812">Transmembrane</keyword>
<keyword evidence="4" id="KW-1185">Reference proteome</keyword>
<evidence type="ECO:0000313" key="4">
    <source>
        <dbReference type="Proteomes" id="UP000523139"/>
    </source>
</evidence>
<sequence>MLGFKKKTQNEIPEADTAAEPEAVDTTEETAEEPKKKLPQKKGVPTPTRKEREAARRRPLVHNNRKAARQAQRKALQEQRAKMRRAMETGEEKYLPVRDRGPQKRYARDYVDARIGLGEWLLILMLIFLFASFMMTDVARGMVTYFMFLLMLGVLIELIWVARSVRKRLEAKYGVGNVEKGVRFYSAMRALQMRRLRLPKPMVNRGEFPS</sequence>
<dbReference type="InterPro" id="IPR021403">
    <property type="entry name" value="DUF3043"/>
</dbReference>
<proteinExistence type="predicted"/>
<dbReference type="EMBL" id="JABAHY010000007">
    <property type="protein sequence ID" value="NLS10113.1"/>
    <property type="molecule type" value="Genomic_DNA"/>
</dbReference>
<keyword evidence="2" id="KW-0472">Membrane</keyword>
<evidence type="ECO:0000256" key="2">
    <source>
        <dbReference type="SAM" id="Phobius"/>
    </source>
</evidence>
<organism evidence="3 4">
    <name type="scientific">Nesterenkonia sedimenti</name>
    <dbReference type="NCBI Taxonomy" id="1463632"/>
    <lineage>
        <taxon>Bacteria</taxon>
        <taxon>Bacillati</taxon>
        <taxon>Actinomycetota</taxon>
        <taxon>Actinomycetes</taxon>
        <taxon>Micrococcales</taxon>
        <taxon>Micrococcaceae</taxon>
        <taxon>Nesterenkonia</taxon>
    </lineage>
</organism>
<evidence type="ECO:0000256" key="1">
    <source>
        <dbReference type="SAM" id="MobiDB-lite"/>
    </source>
</evidence>
<gene>
    <name evidence="3" type="ORF">HGQ17_08885</name>
</gene>
<feature type="transmembrane region" description="Helical" evidence="2">
    <location>
        <begin position="115"/>
        <end position="136"/>
    </location>
</feature>
<feature type="compositionally biased region" description="Acidic residues" evidence="1">
    <location>
        <begin position="13"/>
        <end position="31"/>
    </location>
</feature>